<sequence>MLHRRSMDLNNQMRVYLAAAFKQSYQEAPGKHEELRKTAKNSQIFTHTIRDFSSSNQPVAIERSADERALSKVPHGIVNRESTDRAGNLNWIKVVLG</sequence>
<evidence type="ECO:0000313" key="1">
    <source>
        <dbReference type="EMBL" id="PGH35770.1"/>
    </source>
</evidence>
<accession>A0A2B7ZR36</accession>
<dbReference type="Proteomes" id="UP000226031">
    <property type="component" value="Unassembled WGS sequence"/>
</dbReference>
<dbReference type="AlphaFoldDB" id="A0A2B7ZR36"/>
<organism evidence="1 2">
    <name type="scientific">[Emmonsia] crescens</name>
    <dbReference type="NCBI Taxonomy" id="73230"/>
    <lineage>
        <taxon>Eukaryota</taxon>
        <taxon>Fungi</taxon>
        <taxon>Dikarya</taxon>
        <taxon>Ascomycota</taxon>
        <taxon>Pezizomycotina</taxon>
        <taxon>Eurotiomycetes</taxon>
        <taxon>Eurotiomycetidae</taxon>
        <taxon>Onygenales</taxon>
        <taxon>Ajellomycetaceae</taxon>
        <taxon>Emergomyces</taxon>
    </lineage>
</organism>
<proteinExistence type="predicted"/>
<evidence type="ECO:0000313" key="2">
    <source>
        <dbReference type="Proteomes" id="UP000226031"/>
    </source>
</evidence>
<gene>
    <name evidence="1" type="ORF">GX50_01353</name>
</gene>
<protein>
    <submittedName>
        <fullName evidence="1">Uncharacterized protein</fullName>
    </submittedName>
</protein>
<keyword evidence="2" id="KW-1185">Reference proteome</keyword>
<comment type="caution">
    <text evidence="1">The sequence shown here is derived from an EMBL/GenBank/DDBJ whole genome shotgun (WGS) entry which is preliminary data.</text>
</comment>
<dbReference type="EMBL" id="PDND01000016">
    <property type="protein sequence ID" value="PGH35770.1"/>
    <property type="molecule type" value="Genomic_DNA"/>
</dbReference>
<name>A0A2B7ZR36_9EURO</name>
<reference evidence="1 2" key="1">
    <citation type="submission" date="2017-10" db="EMBL/GenBank/DDBJ databases">
        <title>Comparative genomics in systemic dimorphic fungi from Ajellomycetaceae.</title>
        <authorList>
            <person name="Munoz J.F."/>
            <person name="Mcewen J.G."/>
            <person name="Clay O.K."/>
            <person name="Cuomo C.A."/>
        </authorList>
    </citation>
    <scope>NUCLEOTIDE SEQUENCE [LARGE SCALE GENOMIC DNA]</scope>
    <source>
        <strain evidence="1 2">UAMH4076</strain>
    </source>
</reference>